<feature type="non-terminal residue" evidence="1">
    <location>
        <position position="1"/>
    </location>
</feature>
<evidence type="ECO:0000313" key="2">
    <source>
        <dbReference type="Proteomes" id="UP001597145"/>
    </source>
</evidence>
<protein>
    <submittedName>
        <fullName evidence="1">Exopolyphosphatase</fullName>
    </submittedName>
</protein>
<dbReference type="Proteomes" id="UP001597145">
    <property type="component" value="Unassembled WGS sequence"/>
</dbReference>
<organism evidence="1 2">
    <name type="scientific">Pseudonocardia aurantiaca</name>
    <dbReference type="NCBI Taxonomy" id="75290"/>
    <lineage>
        <taxon>Bacteria</taxon>
        <taxon>Bacillati</taxon>
        <taxon>Actinomycetota</taxon>
        <taxon>Actinomycetes</taxon>
        <taxon>Pseudonocardiales</taxon>
        <taxon>Pseudonocardiaceae</taxon>
        <taxon>Pseudonocardia</taxon>
    </lineage>
</organism>
<sequence length="125" mass="13410">GTPSTRAEALRAAVARTRTARSLDGDRESAENLLGRALAAAGREALPPAVLEELVDAEQLVILARRVHNDAVRDTFALRSRRLVRWLQLAGTAPMPAYFEIADADAGVTMAAPAHLPERPVAPPR</sequence>
<reference evidence="2" key="1">
    <citation type="journal article" date="2019" name="Int. J. Syst. Evol. Microbiol.">
        <title>The Global Catalogue of Microorganisms (GCM) 10K type strain sequencing project: providing services to taxonomists for standard genome sequencing and annotation.</title>
        <authorList>
            <consortium name="The Broad Institute Genomics Platform"/>
            <consortium name="The Broad Institute Genome Sequencing Center for Infectious Disease"/>
            <person name="Wu L."/>
            <person name="Ma J."/>
        </authorList>
    </citation>
    <scope>NUCLEOTIDE SEQUENCE [LARGE SCALE GENOMIC DNA]</scope>
    <source>
        <strain evidence="2">JCM 12165</strain>
    </source>
</reference>
<proteinExistence type="predicted"/>
<evidence type="ECO:0000313" key="1">
    <source>
        <dbReference type="EMBL" id="MFD1534533.1"/>
    </source>
</evidence>
<name>A0ABW4FVP6_9PSEU</name>
<keyword evidence="2" id="KW-1185">Reference proteome</keyword>
<accession>A0ABW4FVP6</accession>
<dbReference type="EMBL" id="JBHUCP010000035">
    <property type="protein sequence ID" value="MFD1534533.1"/>
    <property type="molecule type" value="Genomic_DNA"/>
</dbReference>
<comment type="caution">
    <text evidence="1">The sequence shown here is derived from an EMBL/GenBank/DDBJ whole genome shotgun (WGS) entry which is preliminary data.</text>
</comment>
<gene>
    <name evidence="1" type="ORF">ACFSCY_34450</name>
</gene>